<reference evidence="2 3" key="1">
    <citation type="journal article" date="2012" name="PLoS ONE">
        <title>Complete Genome and Transcriptomes of Streptococcus parasanguinis FW213: Phylogenic Relations and Potential Virulence Mechanisms.</title>
        <authorList>
            <person name="Geng J."/>
            <person name="Chiu C.H."/>
            <person name="Tang P."/>
            <person name="Chen Y."/>
            <person name="Shieh H.R."/>
            <person name="Hu S."/>
            <person name="Chen Y.Y."/>
        </authorList>
    </citation>
    <scope>NUCLEOTIDE SEQUENCE [LARGE SCALE GENOMIC DNA]</scope>
    <source>
        <strain evidence="2 3">FW213</strain>
    </source>
</reference>
<dbReference type="STRING" id="1114965.Spaf_0301"/>
<accession>I1ZJU8</accession>
<dbReference type="HOGENOM" id="CLU_153272_0_0_9"/>
<feature type="chain" id="PRO_5039177606" description="DUF4651 domain-containing protein" evidence="1">
    <location>
        <begin position="33"/>
        <end position="108"/>
    </location>
</feature>
<proteinExistence type="predicted"/>
<evidence type="ECO:0000313" key="2">
    <source>
        <dbReference type="EMBL" id="AFJ25322.1"/>
    </source>
</evidence>
<keyword evidence="1" id="KW-0732">Signal</keyword>
<dbReference type="Gene3D" id="3.10.450.400">
    <property type="entry name" value="Uncharacterised protein PF15513, DUF4651"/>
    <property type="match status" value="1"/>
</dbReference>
<gene>
    <name evidence="2" type="ORF">Spaf_0301</name>
</gene>
<dbReference type="KEGG" id="scf:Spaf_0301"/>
<evidence type="ECO:0008006" key="4">
    <source>
        <dbReference type="Google" id="ProtNLM"/>
    </source>
</evidence>
<sequence>MSLCLFCVTIGTMKAKKIILSSLAVASAGALAAGVYKIAKDQKRLRTQEELVAEVREQMEAMGTIATLYVELYESSEERLVGGVIFEDERHYRFVYEDGLLHYEEEKL</sequence>
<evidence type="ECO:0000313" key="3">
    <source>
        <dbReference type="Proteomes" id="UP000002865"/>
    </source>
</evidence>
<feature type="signal peptide" evidence="1">
    <location>
        <begin position="1"/>
        <end position="32"/>
    </location>
</feature>
<dbReference type="Pfam" id="PF15513">
    <property type="entry name" value="DUF4651"/>
    <property type="match status" value="1"/>
</dbReference>
<dbReference type="PATRIC" id="fig|1114965.3.peg.291"/>
<dbReference type="EMBL" id="CP003122">
    <property type="protein sequence ID" value="AFJ25322.1"/>
    <property type="molecule type" value="Genomic_DNA"/>
</dbReference>
<dbReference type="InterPro" id="IPR028105">
    <property type="entry name" value="DUF4651"/>
</dbReference>
<dbReference type="PaxDb" id="1114965-Spaf_0301"/>
<evidence type="ECO:0000256" key="1">
    <source>
        <dbReference type="SAM" id="SignalP"/>
    </source>
</evidence>
<organism evidence="2 3">
    <name type="scientific">Streptococcus parasanguinis FW213</name>
    <dbReference type="NCBI Taxonomy" id="1114965"/>
    <lineage>
        <taxon>Bacteria</taxon>
        <taxon>Bacillati</taxon>
        <taxon>Bacillota</taxon>
        <taxon>Bacilli</taxon>
        <taxon>Lactobacillales</taxon>
        <taxon>Streptococcaceae</taxon>
        <taxon>Streptococcus</taxon>
    </lineage>
</organism>
<dbReference type="Proteomes" id="UP000002865">
    <property type="component" value="Chromosome"/>
</dbReference>
<protein>
    <recommendedName>
        <fullName evidence="4">DUF4651 domain-containing protein</fullName>
    </recommendedName>
</protein>
<dbReference type="AlphaFoldDB" id="I1ZJU8"/>
<name>I1ZJU8_STRPA</name>